<dbReference type="SUPFAM" id="SSF53474">
    <property type="entry name" value="alpha/beta-Hydrolases"/>
    <property type="match status" value="1"/>
</dbReference>
<proteinExistence type="predicted"/>
<reference evidence="1 2" key="1">
    <citation type="submission" date="2018-11" db="EMBL/GenBank/DDBJ databases">
        <title>Complete genome sequence of Paenibacillus baekrokdamisoli strain KCTC 33723.</title>
        <authorList>
            <person name="Kang S.W."/>
            <person name="Lee K.C."/>
            <person name="Kim K.K."/>
            <person name="Kim J.S."/>
            <person name="Kim D.S."/>
            <person name="Ko S.H."/>
            <person name="Yang S.H."/>
            <person name="Lee J.S."/>
        </authorList>
    </citation>
    <scope>NUCLEOTIDE SEQUENCE [LARGE SCALE GENOMIC DNA]</scope>
    <source>
        <strain evidence="1 2">KCTC 33723</strain>
    </source>
</reference>
<gene>
    <name evidence="1" type="ORF">Back11_33870</name>
</gene>
<accession>A0A3G9IV02</accession>
<dbReference type="RefSeq" id="WP_125659496.1">
    <property type="nucleotide sequence ID" value="NZ_AP019308.1"/>
</dbReference>
<dbReference type="EMBL" id="AP019308">
    <property type="protein sequence ID" value="BBH22042.1"/>
    <property type="molecule type" value="Genomic_DNA"/>
</dbReference>
<organism evidence="1 2">
    <name type="scientific">Paenibacillus baekrokdamisoli</name>
    <dbReference type="NCBI Taxonomy" id="1712516"/>
    <lineage>
        <taxon>Bacteria</taxon>
        <taxon>Bacillati</taxon>
        <taxon>Bacillota</taxon>
        <taxon>Bacilli</taxon>
        <taxon>Bacillales</taxon>
        <taxon>Paenibacillaceae</taxon>
        <taxon>Paenibacillus</taxon>
    </lineage>
</organism>
<dbReference type="InterPro" id="IPR029058">
    <property type="entry name" value="AB_hydrolase_fold"/>
</dbReference>
<keyword evidence="2" id="KW-1185">Reference proteome</keyword>
<dbReference type="Proteomes" id="UP000275368">
    <property type="component" value="Chromosome"/>
</dbReference>
<dbReference type="OrthoDB" id="2502494at2"/>
<dbReference type="Gene3D" id="3.40.50.1820">
    <property type="entry name" value="alpha/beta hydrolase"/>
    <property type="match status" value="1"/>
</dbReference>
<dbReference type="AlphaFoldDB" id="A0A3G9IV02"/>
<name>A0A3G9IV02_9BACL</name>
<dbReference type="KEGG" id="pbk:Back11_33870"/>
<sequence length="682" mass="77016">MYNDLFAADTYVPISEYNVHDGSCSYMEIKVRKDILEALIERGSSITAARYTDDAVTYMEVRVTDAAQGIVRIDTSERGVYIIVCEELRHSFPVITNWDASLNRGRGGIRQGGTDGIGELRLNRESGDLVTELPLRDEQLSNPYLYRTDAYALFEDESAGEVRRVPAYERYIGETYSLLHVTEEAVLKLSDQSLKLTGYPVVLRHYEVTVDKLEEGVPAFQLVHGDIIGEGEHRSMVSFILPPYWSRAQVARYPAVFSGFYDQNENVFSTVGPPLLKVLGSAFLQTGKGAVGIIWNGGGSIGTRTLQDSIYDNMNDLFRMAVERFAVDSDAIVAVGGSRGGVTGLLAAGNPRNSGYSIPYLVCYNPPLFFSDPMEEILNTTFPVRWEAIRSDIGYKDAWRPNWLSTDGSSAIELFLRNQFGTSDSRLIGIEHGPSSDRIIRTLQEKGTKVWFTHGTHDAFTASWPGFEWVNRARRYGVQVRHEIGYRFGHNNCTHPFDRATECLVSLLTGEQLQAEGTWHYRRSSERAEEWEQAERFEPERQPVYFEGPKVVVKGLPMYLVLYGEPGMEYRLELLDQSEGLRMEAILLMEGVFETLEDFGEAFSFKKSIQEVNEQLVPGLYAYHLQFRRSGTIDWIKPVHVPHPGRDGIPVLEVLGEIPNFTDEAWFEKTMRNSIGWGLSEA</sequence>
<evidence type="ECO:0000313" key="1">
    <source>
        <dbReference type="EMBL" id="BBH22042.1"/>
    </source>
</evidence>
<protein>
    <submittedName>
        <fullName evidence="1">Uncharacterized protein</fullName>
    </submittedName>
</protein>
<evidence type="ECO:0000313" key="2">
    <source>
        <dbReference type="Proteomes" id="UP000275368"/>
    </source>
</evidence>